<accession>A0ABR8R6J1</accession>
<dbReference type="Proteomes" id="UP000640786">
    <property type="component" value="Unassembled WGS sequence"/>
</dbReference>
<evidence type="ECO:0000256" key="1">
    <source>
        <dbReference type="SAM" id="SignalP"/>
    </source>
</evidence>
<dbReference type="Pfam" id="PF14039">
    <property type="entry name" value="YusW"/>
    <property type="match status" value="1"/>
</dbReference>
<dbReference type="InterPro" id="IPR025623">
    <property type="entry name" value="YusW"/>
</dbReference>
<dbReference type="EMBL" id="JACSQO010000001">
    <property type="protein sequence ID" value="MBD7943147.1"/>
    <property type="molecule type" value="Genomic_DNA"/>
</dbReference>
<keyword evidence="3" id="KW-1185">Reference proteome</keyword>
<dbReference type="PROSITE" id="PS51257">
    <property type="entry name" value="PROKAR_LIPOPROTEIN"/>
    <property type="match status" value="1"/>
</dbReference>
<protein>
    <recommendedName>
        <fullName evidence="4">YusW-like protein</fullName>
    </recommendedName>
</protein>
<sequence length="159" mass="17715">MIYKKRTLIMASIFSTALLLGACGDNNDDKDENVLKSDVVEPNPEEKSGEAISEPETDYGFQEFTLTIDTPDNQKSVIVEYKVDSSSAVYKNMHTAVNTEGDGAAETLDPVFKELNLKKDMNTEEVVQQVTAAFEVDEYTAFNLDVQYDDGETMNYTVN</sequence>
<evidence type="ECO:0008006" key="4">
    <source>
        <dbReference type="Google" id="ProtNLM"/>
    </source>
</evidence>
<feature type="signal peptide" evidence="1">
    <location>
        <begin position="1"/>
        <end position="22"/>
    </location>
</feature>
<proteinExistence type="predicted"/>
<comment type="caution">
    <text evidence="2">The sequence shown here is derived from an EMBL/GenBank/DDBJ whole genome shotgun (WGS) entry which is preliminary data.</text>
</comment>
<feature type="chain" id="PRO_5046307858" description="YusW-like protein" evidence="1">
    <location>
        <begin position="23"/>
        <end position="159"/>
    </location>
</feature>
<keyword evidence="1" id="KW-0732">Signal</keyword>
<reference evidence="2 3" key="1">
    <citation type="submission" date="2020-08" db="EMBL/GenBank/DDBJ databases">
        <title>A Genomic Blueprint of the Chicken Gut Microbiome.</title>
        <authorList>
            <person name="Gilroy R."/>
            <person name="Ravi A."/>
            <person name="Getino M."/>
            <person name="Pursley I."/>
            <person name="Horton D.L."/>
            <person name="Alikhan N.-F."/>
            <person name="Baker D."/>
            <person name="Gharbi K."/>
            <person name="Hall N."/>
            <person name="Watson M."/>
            <person name="Adriaenssens E.M."/>
            <person name="Foster-Nyarko E."/>
            <person name="Jarju S."/>
            <person name="Secka A."/>
            <person name="Antonio M."/>
            <person name="Oren A."/>
            <person name="Chaudhuri R."/>
            <person name="La Ragione R.M."/>
            <person name="Hildebrand F."/>
            <person name="Pallen M.J."/>
        </authorList>
    </citation>
    <scope>NUCLEOTIDE SEQUENCE [LARGE SCALE GENOMIC DNA]</scope>
    <source>
        <strain evidence="2 3">Sa2BUA9</strain>
    </source>
</reference>
<organism evidence="2 3">
    <name type="scientific">Psychrobacillus faecigallinarum</name>
    <dbReference type="NCBI Taxonomy" id="2762235"/>
    <lineage>
        <taxon>Bacteria</taxon>
        <taxon>Bacillati</taxon>
        <taxon>Bacillota</taxon>
        <taxon>Bacilli</taxon>
        <taxon>Bacillales</taxon>
        <taxon>Bacillaceae</taxon>
        <taxon>Psychrobacillus</taxon>
    </lineage>
</organism>
<name>A0ABR8R6J1_9BACI</name>
<gene>
    <name evidence="2" type="ORF">H9650_03370</name>
</gene>
<evidence type="ECO:0000313" key="3">
    <source>
        <dbReference type="Proteomes" id="UP000640786"/>
    </source>
</evidence>
<evidence type="ECO:0000313" key="2">
    <source>
        <dbReference type="EMBL" id="MBD7943147.1"/>
    </source>
</evidence>
<dbReference type="RefSeq" id="WP_144537386.1">
    <property type="nucleotide sequence ID" value="NZ_JACSQO010000001.1"/>
</dbReference>